<dbReference type="OrthoDB" id="9810336at2"/>
<accession>A0A2P6AS07</accession>
<organism evidence="2 3">
    <name type="scientific">Amnimonas aquatica</name>
    <dbReference type="NCBI Taxonomy" id="2094561"/>
    <lineage>
        <taxon>Bacteria</taxon>
        <taxon>Pseudomonadati</taxon>
        <taxon>Pseudomonadota</taxon>
        <taxon>Gammaproteobacteria</taxon>
        <taxon>Moraxellales</taxon>
        <taxon>Moraxellaceae</taxon>
        <taxon>Amnimonas</taxon>
    </lineage>
</organism>
<keyword evidence="1" id="KW-1133">Transmembrane helix</keyword>
<sequence>MTAIYWWVIALMLGVSELLSGTFFMLMLALAAALTALAAHAGVSGWPWQVALFAILSVGLTAFWRRHRPRVLRVQDNALNQGAGRWVGRELVLTEGISAGAGRAALDDSFWNVRGPDCAPGTRARIVSVD</sequence>
<feature type="non-terminal residue" evidence="2">
    <location>
        <position position="130"/>
    </location>
</feature>
<reference evidence="3" key="1">
    <citation type="submission" date="2018-02" db="EMBL/GenBank/DDBJ databases">
        <title>Genome sequencing of Solimonas sp. HR-BB.</title>
        <authorList>
            <person name="Lee Y."/>
            <person name="Jeon C.O."/>
        </authorList>
    </citation>
    <scope>NUCLEOTIDE SEQUENCE [LARGE SCALE GENOMIC DNA]</scope>
    <source>
        <strain evidence="3">HR-E</strain>
    </source>
</reference>
<keyword evidence="1" id="KW-0472">Membrane</keyword>
<proteinExistence type="predicted"/>
<keyword evidence="3" id="KW-1185">Reference proteome</keyword>
<dbReference type="RefSeq" id="WP_105192615.1">
    <property type="nucleotide sequence ID" value="NZ_PTQZ01000150.1"/>
</dbReference>
<evidence type="ECO:0000313" key="2">
    <source>
        <dbReference type="EMBL" id="PQA39691.1"/>
    </source>
</evidence>
<evidence type="ECO:0000313" key="3">
    <source>
        <dbReference type="Proteomes" id="UP000243900"/>
    </source>
</evidence>
<evidence type="ECO:0000256" key="1">
    <source>
        <dbReference type="SAM" id="Phobius"/>
    </source>
</evidence>
<feature type="transmembrane region" description="Helical" evidence="1">
    <location>
        <begin position="7"/>
        <end position="34"/>
    </location>
</feature>
<dbReference type="EMBL" id="PTQZ01000150">
    <property type="protein sequence ID" value="PQA39691.1"/>
    <property type="molecule type" value="Genomic_DNA"/>
</dbReference>
<keyword evidence="1" id="KW-0812">Transmembrane</keyword>
<dbReference type="AlphaFoldDB" id="A0A2P6AS07"/>
<protein>
    <submittedName>
        <fullName evidence="2">Uncharacterized protein</fullName>
    </submittedName>
</protein>
<comment type="caution">
    <text evidence="2">The sequence shown here is derived from an EMBL/GenBank/DDBJ whole genome shotgun (WGS) entry which is preliminary data.</text>
</comment>
<name>A0A2P6AS07_9GAMM</name>
<dbReference type="Proteomes" id="UP000243900">
    <property type="component" value="Unassembled WGS sequence"/>
</dbReference>
<feature type="transmembrane region" description="Helical" evidence="1">
    <location>
        <begin position="46"/>
        <end position="64"/>
    </location>
</feature>
<gene>
    <name evidence="2" type="ORF">C5O18_06725</name>
</gene>